<proteinExistence type="predicted"/>
<dbReference type="InterPro" id="IPR047655">
    <property type="entry name" value="Transpos_IS630-like"/>
</dbReference>
<dbReference type="AlphaFoldDB" id="A0A1W1CLM0"/>
<evidence type="ECO:0000259" key="1">
    <source>
        <dbReference type="Pfam" id="PF13358"/>
    </source>
</evidence>
<accession>A0A1W1CLM0</accession>
<dbReference type="PANTHER" id="PTHR46564:SF1">
    <property type="entry name" value="TRANSPOSASE"/>
    <property type="match status" value="1"/>
</dbReference>
<organism evidence="2">
    <name type="scientific">hydrothermal vent metagenome</name>
    <dbReference type="NCBI Taxonomy" id="652676"/>
    <lineage>
        <taxon>unclassified sequences</taxon>
        <taxon>metagenomes</taxon>
        <taxon>ecological metagenomes</taxon>
    </lineage>
</organism>
<dbReference type="InterPro" id="IPR012337">
    <property type="entry name" value="RNaseH-like_sf"/>
</dbReference>
<protein>
    <submittedName>
        <fullName evidence="2">Mobile element protein</fullName>
    </submittedName>
</protein>
<dbReference type="InterPro" id="IPR038717">
    <property type="entry name" value="Tc1-like_DDE_dom"/>
</dbReference>
<sequence length="172" mass="19876">MFAKKGNLDLYYFDESGFNLTPNLPYAWSTVGKTISIPAKMSKNLNVLGFLNINKSKLFASTTYDKVDSDVVIEVFNLFADTITKKTVVVVDNAAIHTSKKFKNQIKKWEAKGLLLFYLPPYSPQLNPIEQLWKFMKYYWIELDAYKSVKNMKEYVEKVIVGYGSNYEVNFC</sequence>
<dbReference type="GO" id="GO:0003676">
    <property type="term" value="F:nucleic acid binding"/>
    <property type="evidence" value="ECO:0007669"/>
    <property type="project" value="InterPro"/>
</dbReference>
<reference evidence="2" key="1">
    <citation type="submission" date="2016-10" db="EMBL/GenBank/DDBJ databases">
        <authorList>
            <person name="de Groot N.N."/>
        </authorList>
    </citation>
    <scope>NUCLEOTIDE SEQUENCE</scope>
</reference>
<dbReference type="Pfam" id="PF13358">
    <property type="entry name" value="DDE_3"/>
    <property type="match status" value="1"/>
</dbReference>
<gene>
    <name evidence="2" type="ORF">MNB_SM-5-589</name>
</gene>
<dbReference type="PANTHER" id="PTHR46564">
    <property type="entry name" value="TRANSPOSASE"/>
    <property type="match status" value="1"/>
</dbReference>
<name>A0A1W1CLM0_9ZZZZ</name>
<evidence type="ECO:0000313" key="2">
    <source>
        <dbReference type="EMBL" id="SFV66602.1"/>
    </source>
</evidence>
<dbReference type="EMBL" id="FPHH01000093">
    <property type="protein sequence ID" value="SFV66602.1"/>
    <property type="molecule type" value="Genomic_DNA"/>
</dbReference>
<dbReference type="NCBIfam" id="NF033545">
    <property type="entry name" value="transpos_IS630"/>
    <property type="match status" value="1"/>
</dbReference>
<dbReference type="InterPro" id="IPR036397">
    <property type="entry name" value="RNaseH_sf"/>
</dbReference>
<dbReference type="SUPFAM" id="SSF53098">
    <property type="entry name" value="Ribonuclease H-like"/>
    <property type="match status" value="1"/>
</dbReference>
<dbReference type="Gene3D" id="3.30.420.10">
    <property type="entry name" value="Ribonuclease H-like superfamily/Ribonuclease H"/>
    <property type="match status" value="1"/>
</dbReference>
<feature type="domain" description="Tc1-like transposase DDE" evidence="1">
    <location>
        <begin position="9"/>
        <end position="152"/>
    </location>
</feature>